<feature type="transmembrane region" description="Helical" evidence="2">
    <location>
        <begin position="352"/>
        <end position="375"/>
    </location>
</feature>
<evidence type="ECO:0000256" key="2">
    <source>
        <dbReference type="SAM" id="Phobius"/>
    </source>
</evidence>
<proteinExistence type="predicted"/>
<organism evidence="3 4">
    <name type="scientific">Catellatospora citrea</name>
    <dbReference type="NCBI Taxonomy" id="53366"/>
    <lineage>
        <taxon>Bacteria</taxon>
        <taxon>Bacillati</taxon>
        <taxon>Actinomycetota</taxon>
        <taxon>Actinomycetes</taxon>
        <taxon>Micromonosporales</taxon>
        <taxon>Micromonosporaceae</taxon>
        <taxon>Catellatospora</taxon>
    </lineage>
</organism>
<dbReference type="RefSeq" id="WP_147432818.1">
    <property type="nucleotide sequence ID" value="NZ_BONH01000015.1"/>
</dbReference>
<feature type="transmembrane region" description="Helical" evidence="2">
    <location>
        <begin position="418"/>
        <end position="441"/>
    </location>
</feature>
<feature type="transmembrane region" description="Helical" evidence="2">
    <location>
        <begin position="33"/>
        <end position="53"/>
    </location>
</feature>
<keyword evidence="2" id="KW-0472">Membrane</keyword>
<keyword evidence="2" id="KW-0812">Transmembrane</keyword>
<reference evidence="3 4" key="1">
    <citation type="submission" date="2021-01" db="EMBL/GenBank/DDBJ databases">
        <title>Whole genome shotgun sequence of Catellatospora citrea NBRC 14495.</title>
        <authorList>
            <person name="Komaki H."/>
            <person name="Tamura T."/>
        </authorList>
    </citation>
    <scope>NUCLEOTIDE SEQUENCE [LARGE SCALE GENOMIC DNA]</scope>
    <source>
        <strain evidence="3 4">NBRC 14495</strain>
    </source>
</reference>
<feature type="transmembrane region" description="Helical" evidence="2">
    <location>
        <begin position="6"/>
        <end position="26"/>
    </location>
</feature>
<evidence type="ECO:0000313" key="4">
    <source>
        <dbReference type="Proteomes" id="UP000659904"/>
    </source>
</evidence>
<gene>
    <name evidence="3" type="ORF">Cci01nite_34970</name>
</gene>
<evidence type="ECO:0000313" key="3">
    <source>
        <dbReference type="EMBL" id="GIF98403.1"/>
    </source>
</evidence>
<feature type="transmembrane region" description="Helical" evidence="2">
    <location>
        <begin position="447"/>
        <end position="464"/>
    </location>
</feature>
<feature type="transmembrane region" description="Helical" evidence="2">
    <location>
        <begin position="59"/>
        <end position="78"/>
    </location>
</feature>
<dbReference type="Proteomes" id="UP000659904">
    <property type="component" value="Unassembled WGS sequence"/>
</dbReference>
<protein>
    <submittedName>
        <fullName evidence="3">Uncharacterized protein</fullName>
    </submittedName>
</protein>
<keyword evidence="4" id="KW-1185">Reference proteome</keyword>
<sequence length="780" mass="81385">MTESLVIIVGQFVILSVLGVAVLSAASDSWRDLLLPAAPIFGAALLAVTMTTTSWFWSAQWGVLTAVLVAGGIVALAVRKGRRPWRMSWPALGTAALVMLVSVPGLAAALIPAWIVGDNTAVMPNSSHDAYYYASESAWLKDFPIDPGPQIANVPGEGNATPAYGPMRTSLDLSVRIGQPLVHAALDFVMNTQSVQTVSPLGALWVMLVGPAAFVTARLLGTRRWLALAAAALSASSALLVHQAYQQNMDSMLGGSLAMLTIGVVLATMIAGRREQPAAPDLAENDPSAPGTPADQRRPRWTNRVVALLPRADALWLSVLILAALVAVYAEYALFVGPALVGGLFLARPRGFAARLASLAVIGLLAVAIAPSAWLRAVQIMLVSRPADAFPSPFMGSERLLVAARLLGITHAAGSPDLNLVTTLAVLLGIGLVGGLALAIFLNRHRGAWLAMIAVGVSYVVMLTQQGKGYTQYRTILLFAPLIILVAVIGWAGLAPWLQRLLALAGQRGAKAGWGVLVAATALAVVGGVGVNLKAVEGALDHSWVQRRHIDAAYTEAREWAETHGGADGRDVAVLDPDIGSQMWLAYTLRNQTLVSYPALRPDYMTKGSYWDGAVDPYYIVGPGAFYTGEVSDRNDRFTLVHLGARAGAVVTPANLVAWNAHAGADGSIGATDVGTILVDAASAAASRKVLVLASHLASGQRVILKIRSGAEGSPVSVFWDGKQAATGTVTGGVAELSIDLKGRESAELHIGIGRDGAPAGTFELVGVDLSAVPGSADPS</sequence>
<dbReference type="EMBL" id="BONH01000015">
    <property type="protein sequence ID" value="GIF98403.1"/>
    <property type="molecule type" value="Genomic_DNA"/>
</dbReference>
<accession>A0A8J3KJL8</accession>
<comment type="caution">
    <text evidence="3">The sequence shown here is derived from an EMBL/GenBank/DDBJ whole genome shotgun (WGS) entry which is preliminary data.</text>
</comment>
<dbReference type="AlphaFoldDB" id="A0A8J3KJL8"/>
<evidence type="ECO:0000256" key="1">
    <source>
        <dbReference type="SAM" id="MobiDB-lite"/>
    </source>
</evidence>
<feature type="transmembrane region" description="Helical" evidence="2">
    <location>
        <begin position="90"/>
        <end position="115"/>
    </location>
</feature>
<feature type="transmembrane region" description="Helical" evidence="2">
    <location>
        <begin position="514"/>
        <end position="533"/>
    </location>
</feature>
<keyword evidence="2" id="KW-1133">Transmembrane helix</keyword>
<name>A0A8J3KJL8_9ACTN</name>
<feature type="transmembrane region" description="Helical" evidence="2">
    <location>
        <begin position="314"/>
        <end position="332"/>
    </location>
</feature>
<feature type="transmembrane region" description="Helical" evidence="2">
    <location>
        <begin position="202"/>
        <end position="220"/>
    </location>
</feature>
<feature type="transmembrane region" description="Helical" evidence="2">
    <location>
        <begin position="476"/>
        <end position="494"/>
    </location>
</feature>
<feature type="transmembrane region" description="Helical" evidence="2">
    <location>
        <begin position="251"/>
        <end position="272"/>
    </location>
</feature>
<feature type="region of interest" description="Disordered" evidence="1">
    <location>
        <begin position="277"/>
        <end position="297"/>
    </location>
</feature>